<dbReference type="PANTHER" id="PTHR33165:SF87">
    <property type="entry name" value="DUF295 DOMAIN-CONTAINING PROTEIN"/>
    <property type="match status" value="1"/>
</dbReference>
<dbReference type="AlphaFoldDB" id="A0A1Z5SCC0"/>
<feature type="domain" description="KIB1-4 beta-propeller" evidence="2">
    <location>
        <begin position="123"/>
        <end position="412"/>
    </location>
</feature>
<keyword evidence="4" id="KW-1185">Reference proteome</keyword>
<dbReference type="OMA" id="HETIVYP"/>
<protein>
    <recommendedName>
        <fullName evidence="2">KIB1-4 beta-propeller domain-containing protein</fullName>
    </recommendedName>
</protein>
<gene>
    <name evidence="3" type="ORF">SORBI_3001G536200</name>
</gene>
<evidence type="ECO:0000256" key="1">
    <source>
        <dbReference type="SAM" id="MobiDB-lite"/>
    </source>
</evidence>
<organism evidence="3 4">
    <name type="scientific">Sorghum bicolor</name>
    <name type="common">Sorghum</name>
    <name type="synonym">Sorghum vulgare</name>
    <dbReference type="NCBI Taxonomy" id="4558"/>
    <lineage>
        <taxon>Eukaryota</taxon>
        <taxon>Viridiplantae</taxon>
        <taxon>Streptophyta</taxon>
        <taxon>Embryophyta</taxon>
        <taxon>Tracheophyta</taxon>
        <taxon>Spermatophyta</taxon>
        <taxon>Magnoliopsida</taxon>
        <taxon>Liliopsida</taxon>
        <taxon>Poales</taxon>
        <taxon>Poaceae</taxon>
        <taxon>PACMAD clade</taxon>
        <taxon>Panicoideae</taxon>
        <taxon>Andropogonodae</taxon>
        <taxon>Andropogoneae</taxon>
        <taxon>Sorghinae</taxon>
        <taxon>Sorghum</taxon>
    </lineage>
</organism>
<dbReference type="ExpressionAtlas" id="A0A1Z5SCC0">
    <property type="expression patterns" value="baseline and differential"/>
</dbReference>
<proteinExistence type="predicted"/>
<dbReference type="Pfam" id="PF03478">
    <property type="entry name" value="Beta-prop_KIB1-4"/>
    <property type="match status" value="1"/>
</dbReference>
<dbReference type="InParanoid" id="A0A1Z5SCC0"/>
<feature type="region of interest" description="Disordered" evidence="1">
    <location>
        <begin position="1"/>
        <end position="25"/>
    </location>
</feature>
<reference evidence="3 4" key="1">
    <citation type="journal article" date="2009" name="Nature">
        <title>The Sorghum bicolor genome and the diversification of grasses.</title>
        <authorList>
            <person name="Paterson A.H."/>
            <person name="Bowers J.E."/>
            <person name="Bruggmann R."/>
            <person name="Dubchak I."/>
            <person name="Grimwood J."/>
            <person name="Gundlach H."/>
            <person name="Haberer G."/>
            <person name="Hellsten U."/>
            <person name="Mitros T."/>
            <person name="Poliakov A."/>
            <person name="Schmutz J."/>
            <person name="Spannagl M."/>
            <person name="Tang H."/>
            <person name="Wang X."/>
            <person name="Wicker T."/>
            <person name="Bharti A.K."/>
            <person name="Chapman J."/>
            <person name="Feltus F.A."/>
            <person name="Gowik U."/>
            <person name="Grigoriev I.V."/>
            <person name="Lyons E."/>
            <person name="Maher C.A."/>
            <person name="Martis M."/>
            <person name="Narechania A."/>
            <person name="Otillar R.P."/>
            <person name="Penning B.W."/>
            <person name="Salamov A.A."/>
            <person name="Wang Y."/>
            <person name="Zhang L."/>
            <person name="Carpita N.C."/>
            <person name="Freeling M."/>
            <person name="Gingle A.R."/>
            <person name="Hash C.T."/>
            <person name="Keller B."/>
            <person name="Klein P."/>
            <person name="Kresovich S."/>
            <person name="McCann M.C."/>
            <person name="Ming R."/>
            <person name="Peterson D.G."/>
            <person name="Mehboob-ur-Rahman"/>
            <person name="Ware D."/>
            <person name="Westhoff P."/>
            <person name="Mayer K.F."/>
            <person name="Messing J."/>
            <person name="Rokhsar D.S."/>
        </authorList>
    </citation>
    <scope>NUCLEOTIDE SEQUENCE [LARGE SCALE GENOMIC DNA]</scope>
    <source>
        <strain evidence="4">cv. BTx623</strain>
    </source>
</reference>
<dbReference type="EMBL" id="CM000760">
    <property type="protein sequence ID" value="OQU93415.1"/>
    <property type="molecule type" value="Genomic_DNA"/>
</dbReference>
<sequence>MRTRSQSRKLAGYLPAGSGPSGGSGAILTDPPAGCGPCVGSEATTTATATANQLRRCCGESGRPRIEAKSRLCKPWRKCTDDPSLSGGGLDPRFRPHHWIAVSYCASPSRRRPINTCTGARAEVDRPELSTHHCFGIVDGLLVLCDKASSAVRLLNPLTGALVHFPAITDVRDTQEEPLTEEEEEEEEEEGMRFLVNDTPKKKILDPSGATKINIPKPSAINGGAIDDDSDDSTTLVLALRSSLFRIICAKPGDEYWVNVHSGEQCEPVYNNKGCILFHSLLSFRGHCYVTTHEGLVMRVDLRGPPRLVYLSRSREMAVSSRSVSCISYLLRSQDHRMLMPANMPYPSQELITTRDDGYSFRVEVFEVDVVGRRLIPLNSIGKNYAAFVGRTYSVMLPTDKFPKLAPNAVYVNYYYQDFF</sequence>
<dbReference type="InterPro" id="IPR005174">
    <property type="entry name" value="KIB1-4_b-propeller"/>
</dbReference>
<dbReference type="eggNOG" id="ENOG502R42S">
    <property type="taxonomic scope" value="Eukaryota"/>
</dbReference>
<accession>A0A1Z5SCC0</accession>
<reference evidence="4" key="2">
    <citation type="journal article" date="2018" name="Plant J.">
        <title>The Sorghum bicolor reference genome: improved assembly, gene annotations, a transcriptome atlas, and signatures of genome organization.</title>
        <authorList>
            <person name="McCormick R.F."/>
            <person name="Truong S.K."/>
            <person name="Sreedasyam A."/>
            <person name="Jenkins J."/>
            <person name="Shu S."/>
            <person name="Sims D."/>
            <person name="Kennedy M."/>
            <person name="Amirebrahimi M."/>
            <person name="Weers B.D."/>
            <person name="McKinley B."/>
            <person name="Mattison A."/>
            <person name="Morishige D.T."/>
            <person name="Grimwood J."/>
            <person name="Schmutz J."/>
            <person name="Mullet J.E."/>
        </authorList>
    </citation>
    <scope>NUCLEOTIDE SEQUENCE [LARGE SCALE GENOMIC DNA]</scope>
    <source>
        <strain evidence="4">cv. BTx623</strain>
    </source>
</reference>
<dbReference type="Gramene" id="OQU93415">
    <property type="protein sequence ID" value="OQU93415"/>
    <property type="gene ID" value="SORBI_3001G536200"/>
</dbReference>
<dbReference type="Proteomes" id="UP000000768">
    <property type="component" value="Chromosome 1"/>
</dbReference>
<dbReference type="PANTHER" id="PTHR33165">
    <property type="entry name" value="F-BOX DOMAIN CONTAINING PROTEIN-LIKE-RELATED"/>
    <property type="match status" value="1"/>
</dbReference>
<evidence type="ECO:0000259" key="2">
    <source>
        <dbReference type="Pfam" id="PF03478"/>
    </source>
</evidence>
<name>A0A1Z5SCC0_SORBI</name>
<evidence type="ECO:0000313" key="4">
    <source>
        <dbReference type="Proteomes" id="UP000000768"/>
    </source>
</evidence>
<evidence type="ECO:0000313" key="3">
    <source>
        <dbReference type="EMBL" id="OQU93415.1"/>
    </source>
</evidence>